<evidence type="ECO:0000313" key="3">
    <source>
        <dbReference type="Proteomes" id="UP000230956"/>
    </source>
</evidence>
<dbReference type="EMBL" id="PFNG01000069">
    <property type="protein sequence ID" value="PIZ41133.1"/>
    <property type="molecule type" value="Genomic_DNA"/>
</dbReference>
<dbReference type="PROSITE" id="PS51257">
    <property type="entry name" value="PROKAR_LIPOPROTEIN"/>
    <property type="match status" value="1"/>
</dbReference>
<dbReference type="AlphaFoldDB" id="A0A2M7T9G9"/>
<proteinExistence type="predicted"/>
<evidence type="ECO:0000256" key="1">
    <source>
        <dbReference type="SAM" id="SignalP"/>
    </source>
</evidence>
<comment type="caution">
    <text evidence="2">The sequence shown here is derived from an EMBL/GenBank/DDBJ whole genome shotgun (WGS) entry which is preliminary data.</text>
</comment>
<evidence type="ECO:0000313" key="2">
    <source>
        <dbReference type="EMBL" id="PIZ41133.1"/>
    </source>
</evidence>
<organism evidence="2 3">
    <name type="scientific">Candidatus Aquicultor secundus</name>
    <dbReference type="NCBI Taxonomy" id="1973895"/>
    <lineage>
        <taxon>Bacteria</taxon>
        <taxon>Bacillati</taxon>
        <taxon>Actinomycetota</taxon>
        <taxon>Candidatus Aquicultoria</taxon>
        <taxon>Candidatus Aquicultorales</taxon>
        <taxon>Candidatus Aquicultoraceae</taxon>
        <taxon>Candidatus Aquicultor</taxon>
    </lineage>
</organism>
<feature type="signal peptide" evidence="1">
    <location>
        <begin position="1"/>
        <end position="27"/>
    </location>
</feature>
<dbReference type="Proteomes" id="UP000230956">
    <property type="component" value="Unassembled WGS sequence"/>
</dbReference>
<dbReference type="RefSeq" id="WP_286678161.1">
    <property type="nucleotide sequence ID" value="NZ_MNXI01000064.1"/>
</dbReference>
<feature type="chain" id="PRO_5014980177" description="Lipoprotein" evidence="1">
    <location>
        <begin position="28"/>
        <end position="174"/>
    </location>
</feature>
<sequence length="174" mass="18201">MIVTKRLPALKLSALLLALLLTLGALAVTGCNENDNGGNQAKAPTTTEKSKEVNANWTIKVNDKHTVDSQGLPIDYTLQFTATKAGGTDPTGSYKGTAHLTVKSDLSKFKGLPQSVIKVMGSIDGQGDDKNLTFKVITFADARKGAASHGSVDSDFTPATLVPPTKTKTTATLA</sequence>
<protein>
    <recommendedName>
        <fullName evidence="4">Lipoprotein</fullName>
    </recommendedName>
</protein>
<name>A0A2M7T9G9_9ACTN</name>
<accession>A0A2M7T9G9</accession>
<evidence type="ECO:0008006" key="4">
    <source>
        <dbReference type="Google" id="ProtNLM"/>
    </source>
</evidence>
<reference evidence="3" key="1">
    <citation type="submission" date="2017-09" db="EMBL/GenBank/DDBJ databases">
        <title>Depth-based differentiation of microbial function through sediment-hosted aquifers and enrichment of novel symbionts in the deep terrestrial subsurface.</title>
        <authorList>
            <person name="Probst A.J."/>
            <person name="Ladd B."/>
            <person name="Jarett J.K."/>
            <person name="Geller-Mcgrath D.E."/>
            <person name="Sieber C.M.K."/>
            <person name="Emerson J.B."/>
            <person name="Anantharaman K."/>
            <person name="Thomas B.C."/>
            <person name="Malmstrom R."/>
            <person name="Stieglmeier M."/>
            <person name="Klingl A."/>
            <person name="Woyke T."/>
            <person name="Ryan C.M."/>
            <person name="Banfield J.F."/>
        </authorList>
    </citation>
    <scope>NUCLEOTIDE SEQUENCE [LARGE SCALE GENOMIC DNA]</scope>
</reference>
<gene>
    <name evidence="2" type="ORF">COY37_02760</name>
</gene>
<keyword evidence="1" id="KW-0732">Signal</keyword>